<dbReference type="Proteomes" id="UP000824533">
    <property type="component" value="Linkage Group LG26"/>
</dbReference>
<comment type="caution">
    <text evidence="1">The sequence shown here is derived from an EMBL/GenBank/DDBJ whole genome shotgun (WGS) entry which is preliminary data.</text>
</comment>
<accession>A0ACC1CHD5</accession>
<keyword evidence="2" id="KW-1185">Reference proteome</keyword>
<proteinExistence type="predicted"/>
<evidence type="ECO:0000313" key="1">
    <source>
        <dbReference type="EMBL" id="KAJ0170901.1"/>
    </source>
</evidence>
<dbReference type="EMBL" id="CM034412">
    <property type="protein sequence ID" value="KAJ0170901.1"/>
    <property type="molecule type" value="Genomic_DNA"/>
</dbReference>
<evidence type="ECO:0000313" key="2">
    <source>
        <dbReference type="Proteomes" id="UP000824533"/>
    </source>
</evidence>
<organism evidence="1 2">
    <name type="scientific">Dendrolimus kikuchii</name>
    <dbReference type="NCBI Taxonomy" id="765133"/>
    <lineage>
        <taxon>Eukaryota</taxon>
        <taxon>Metazoa</taxon>
        <taxon>Ecdysozoa</taxon>
        <taxon>Arthropoda</taxon>
        <taxon>Hexapoda</taxon>
        <taxon>Insecta</taxon>
        <taxon>Pterygota</taxon>
        <taxon>Neoptera</taxon>
        <taxon>Endopterygota</taxon>
        <taxon>Lepidoptera</taxon>
        <taxon>Glossata</taxon>
        <taxon>Ditrysia</taxon>
        <taxon>Bombycoidea</taxon>
        <taxon>Lasiocampidae</taxon>
        <taxon>Dendrolimus</taxon>
    </lineage>
</organism>
<gene>
    <name evidence="1" type="ORF">K1T71_013673</name>
</gene>
<protein>
    <submittedName>
        <fullName evidence="1">Uncharacterized protein</fullName>
    </submittedName>
</protein>
<sequence>MNLITRSVCLFIGFCVINGLFAKDLHIKQTVTKENEDNFFEIFQDEHFMENKRSARHVKVVTESILDHILKEFKRTLHYTPQRRNRTKILRKFKEKLKKHVKKRKMRKTKMKNATMNKRL</sequence>
<name>A0ACC1CHD5_9NEOP</name>
<reference evidence="1 2" key="1">
    <citation type="journal article" date="2021" name="Front. Genet.">
        <title>Chromosome-Level Genome Assembly Reveals Significant Gene Expansion in the Toll and IMD Signaling Pathways of Dendrolimus kikuchii.</title>
        <authorList>
            <person name="Zhou J."/>
            <person name="Wu P."/>
            <person name="Xiong Z."/>
            <person name="Liu N."/>
            <person name="Zhao N."/>
            <person name="Ji M."/>
            <person name="Qiu Y."/>
            <person name="Yang B."/>
        </authorList>
    </citation>
    <scope>NUCLEOTIDE SEQUENCE [LARGE SCALE GENOMIC DNA]</scope>
    <source>
        <strain evidence="1">Ann1</strain>
    </source>
</reference>